<keyword evidence="5" id="KW-1185">Reference proteome</keyword>
<dbReference type="GO" id="GO:0019867">
    <property type="term" value="C:outer membrane"/>
    <property type="evidence" value="ECO:0007669"/>
    <property type="project" value="InterPro"/>
</dbReference>
<dbReference type="Pfam" id="PF01103">
    <property type="entry name" value="Omp85"/>
    <property type="match status" value="1"/>
</dbReference>
<dbReference type="EMBL" id="CAUJNA010003602">
    <property type="protein sequence ID" value="CAJ1405783.1"/>
    <property type="molecule type" value="Genomic_DNA"/>
</dbReference>
<feature type="domain" description="Bacterial surface antigen (D15)" evidence="3">
    <location>
        <begin position="148"/>
        <end position="328"/>
    </location>
</feature>
<evidence type="ECO:0000256" key="2">
    <source>
        <dbReference type="ARBA" id="ARBA00023136"/>
    </source>
</evidence>
<proteinExistence type="predicted"/>
<dbReference type="Gene3D" id="2.40.160.50">
    <property type="entry name" value="membrane protein fhac: a member of the omp85/tpsb transporter family"/>
    <property type="match status" value="1"/>
</dbReference>
<dbReference type="InterPro" id="IPR000184">
    <property type="entry name" value="Bac_surfAg_D15"/>
</dbReference>
<dbReference type="AlphaFoldDB" id="A0AA36JGG2"/>
<organism evidence="4 5">
    <name type="scientific">Effrenium voratum</name>
    <dbReference type="NCBI Taxonomy" id="2562239"/>
    <lineage>
        <taxon>Eukaryota</taxon>
        <taxon>Sar</taxon>
        <taxon>Alveolata</taxon>
        <taxon>Dinophyceae</taxon>
        <taxon>Suessiales</taxon>
        <taxon>Symbiodiniaceae</taxon>
        <taxon>Effrenium</taxon>
    </lineage>
</organism>
<evidence type="ECO:0000256" key="1">
    <source>
        <dbReference type="ARBA" id="ARBA00004370"/>
    </source>
</evidence>
<accession>A0AA36JGG2</accession>
<keyword evidence="2" id="KW-0472">Membrane</keyword>
<reference evidence="4" key="1">
    <citation type="submission" date="2023-08" db="EMBL/GenBank/DDBJ databases">
        <authorList>
            <person name="Chen Y."/>
            <person name="Shah S."/>
            <person name="Dougan E. K."/>
            <person name="Thang M."/>
            <person name="Chan C."/>
        </authorList>
    </citation>
    <scope>NUCLEOTIDE SEQUENCE</scope>
</reference>
<name>A0AA36JGG2_9DINO</name>
<dbReference type="Proteomes" id="UP001178507">
    <property type="component" value="Unassembled WGS sequence"/>
</dbReference>
<gene>
    <name evidence="4" type="ORF">EVOR1521_LOCUS27912</name>
</gene>
<sequence>MRRQCVIGANVDKEGRLCGDVKVVQPAVFGGSTSATASVSGGAGLAREFSLRLASPWGSCDSDFEVLRKTQEESACGYASLCTQALLELGGFHASGCAWRLYGDWSLRDLDPKGGPTRYPSMQLQSERLRSLKTSVKLRTSWYTPRSQVRLSAEVAGPPGDVTFVRTEAQAELSMPLGRIWTLPWQGHASAACGLLFPAGRSCPQDRFHLGGASGLAALKGFAEHGAEPRAPCARRKDEDTAEDAQGGEAMASLFASASAPCRLLPVDGARLLCFLGCGVLRSNRAERLRASAGLGVAIPLGPGSLELTFAQPLRYSSHDVLQKWQLGLRLQLME</sequence>
<evidence type="ECO:0000313" key="4">
    <source>
        <dbReference type="EMBL" id="CAJ1405783.1"/>
    </source>
</evidence>
<protein>
    <recommendedName>
        <fullName evidence="3">Bacterial surface antigen (D15) domain-containing protein</fullName>
    </recommendedName>
</protein>
<comment type="caution">
    <text evidence="4">The sequence shown here is derived from an EMBL/GenBank/DDBJ whole genome shotgun (WGS) entry which is preliminary data.</text>
</comment>
<evidence type="ECO:0000259" key="3">
    <source>
        <dbReference type="Pfam" id="PF01103"/>
    </source>
</evidence>
<comment type="subcellular location">
    <subcellularLocation>
        <location evidence="1">Membrane</location>
    </subcellularLocation>
</comment>
<evidence type="ECO:0000313" key="5">
    <source>
        <dbReference type="Proteomes" id="UP001178507"/>
    </source>
</evidence>